<dbReference type="RefSeq" id="WP_281905647.1">
    <property type="nucleotide sequence ID" value="NZ_BSDI01000084.1"/>
</dbReference>
<evidence type="ECO:0000313" key="2">
    <source>
        <dbReference type="EMBL" id="GLI03433.1"/>
    </source>
</evidence>
<organism evidence="2 3">
    <name type="scientific">Phytohabitans aurantiacus</name>
    <dbReference type="NCBI Taxonomy" id="3016789"/>
    <lineage>
        <taxon>Bacteria</taxon>
        <taxon>Bacillati</taxon>
        <taxon>Actinomycetota</taxon>
        <taxon>Actinomycetes</taxon>
        <taxon>Micromonosporales</taxon>
        <taxon>Micromonosporaceae</taxon>
    </lineage>
</organism>
<reference evidence="2" key="1">
    <citation type="submission" date="2022-12" db="EMBL/GenBank/DDBJ databases">
        <title>New Phytohabitans aurantiacus sp. RD004123 nov., an actinomycete isolated from soil.</title>
        <authorList>
            <person name="Triningsih D.W."/>
            <person name="Harunari E."/>
            <person name="Igarashi Y."/>
        </authorList>
    </citation>
    <scope>NUCLEOTIDE SEQUENCE</scope>
    <source>
        <strain evidence="2">RD004123</strain>
    </source>
</reference>
<keyword evidence="3" id="KW-1185">Reference proteome</keyword>
<accession>A0ABQ5RAK8</accession>
<dbReference type="Proteomes" id="UP001144280">
    <property type="component" value="Unassembled WGS sequence"/>
</dbReference>
<keyword evidence="1" id="KW-0732">Signal</keyword>
<comment type="caution">
    <text evidence="2">The sequence shown here is derived from an EMBL/GenBank/DDBJ whole genome shotgun (WGS) entry which is preliminary data.</text>
</comment>
<gene>
    <name evidence="2" type="ORF">Pa4123_87110</name>
</gene>
<proteinExistence type="predicted"/>
<protein>
    <recommendedName>
        <fullName evidence="4">Secreted protein</fullName>
    </recommendedName>
</protein>
<feature type="chain" id="PRO_5046732430" description="Secreted protein" evidence="1">
    <location>
        <begin position="29"/>
        <end position="136"/>
    </location>
</feature>
<evidence type="ECO:0000256" key="1">
    <source>
        <dbReference type="SAM" id="SignalP"/>
    </source>
</evidence>
<name>A0ABQ5RAK8_9ACTN</name>
<evidence type="ECO:0000313" key="3">
    <source>
        <dbReference type="Proteomes" id="UP001144280"/>
    </source>
</evidence>
<sequence>MRRLWKILAASIAATILVLGLGGSPAFAADKVQIGFYGGADCCYFGDVLWNEDPDEEGPGDSVRACDYMSDGWGIKGWVYDEYGVLLRTVTTQGHAASYCTSWNSGNLPEGMPVYIVGCRIKGTTTEYCDSGLFRA</sequence>
<evidence type="ECO:0008006" key="4">
    <source>
        <dbReference type="Google" id="ProtNLM"/>
    </source>
</evidence>
<dbReference type="EMBL" id="BSDI01000084">
    <property type="protein sequence ID" value="GLI03433.1"/>
    <property type="molecule type" value="Genomic_DNA"/>
</dbReference>
<feature type="signal peptide" evidence="1">
    <location>
        <begin position="1"/>
        <end position="28"/>
    </location>
</feature>